<organism evidence="9 10">
    <name type="scientific">Helicobacter cappadocius</name>
    <dbReference type="NCBI Taxonomy" id="3063998"/>
    <lineage>
        <taxon>Bacteria</taxon>
        <taxon>Pseudomonadati</taxon>
        <taxon>Campylobacterota</taxon>
        <taxon>Epsilonproteobacteria</taxon>
        <taxon>Campylobacterales</taxon>
        <taxon>Helicobacteraceae</taxon>
        <taxon>Helicobacter</taxon>
    </lineage>
</organism>
<evidence type="ECO:0000256" key="2">
    <source>
        <dbReference type="ARBA" id="ARBA00011900"/>
    </source>
</evidence>
<dbReference type="GO" id="GO:0008170">
    <property type="term" value="F:N-methyltransferase activity"/>
    <property type="evidence" value="ECO:0007669"/>
    <property type="project" value="InterPro"/>
</dbReference>
<dbReference type="Gene3D" id="1.20.1260.30">
    <property type="match status" value="1"/>
</dbReference>
<dbReference type="EC" id="2.1.1.72" evidence="2"/>
<keyword evidence="4" id="KW-0808">Transferase</keyword>
<evidence type="ECO:0000259" key="8">
    <source>
        <dbReference type="Pfam" id="PF02384"/>
    </source>
</evidence>
<dbReference type="RefSeq" id="WP_305520921.1">
    <property type="nucleotide sequence ID" value="NZ_JAUYZK010000008.1"/>
</dbReference>
<dbReference type="Pfam" id="PF02384">
    <property type="entry name" value="N6_Mtase"/>
    <property type="match status" value="1"/>
</dbReference>
<dbReference type="InterPro" id="IPR003356">
    <property type="entry name" value="DNA_methylase_A-5"/>
</dbReference>
<evidence type="ECO:0000256" key="7">
    <source>
        <dbReference type="ARBA" id="ARBA00047942"/>
    </source>
</evidence>
<accession>A0AA90Q364</accession>
<keyword evidence="3 9" id="KW-0489">Methyltransferase</keyword>
<keyword evidence="6" id="KW-0680">Restriction system</keyword>
<dbReference type="Proteomes" id="UP001177258">
    <property type="component" value="Unassembled WGS sequence"/>
</dbReference>
<dbReference type="InterPro" id="IPR038333">
    <property type="entry name" value="T1MK-like_N_sf"/>
</dbReference>
<dbReference type="InterPro" id="IPR029063">
    <property type="entry name" value="SAM-dependent_MTases_sf"/>
</dbReference>
<dbReference type="InterPro" id="IPR051537">
    <property type="entry name" value="DNA_Adenine_Mtase"/>
</dbReference>
<evidence type="ECO:0000256" key="1">
    <source>
        <dbReference type="ARBA" id="ARBA00006594"/>
    </source>
</evidence>
<gene>
    <name evidence="9" type="ORF">Q5I06_05845</name>
</gene>
<reference evidence="10" key="1">
    <citation type="journal article" date="2024" name="Syst. Appl. Microbiol.">
        <title>Helicobacter cappadocius sp. nov., from lizards: The first psychrotrophic Helicobacter species.</title>
        <authorList>
            <person name="Aydin F."/>
            <person name="Tarhane S."/>
            <person name="Karakaya E."/>
            <person name="Abay S."/>
            <person name="Kayman T."/>
            <person name="Guran O."/>
            <person name="Bozkurt E."/>
            <person name="Uzum N."/>
            <person name="Avci A."/>
            <person name="Olgun K."/>
            <person name="Jablonski D."/>
            <person name="Guran C."/>
            <person name="Burcin Saticioglu I."/>
        </authorList>
    </citation>
    <scope>NUCLEOTIDE SEQUENCE [LARGE SCALE GENOMIC DNA]</scope>
    <source>
        <strain evidence="10">faydin-H76</strain>
    </source>
</reference>
<comment type="similarity">
    <text evidence="1">Belongs to the N(4)/N(6)-methyltransferase family.</text>
</comment>
<keyword evidence="5" id="KW-0949">S-adenosyl-L-methionine</keyword>
<evidence type="ECO:0000313" key="10">
    <source>
        <dbReference type="Proteomes" id="UP001177258"/>
    </source>
</evidence>
<evidence type="ECO:0000313" key="9">
    <source>
        <dbReference type="EMBL" id="MDP2539293.1"/>
    </source>
</evidence>
<dbReference type="AlphaFoldDB" id="A0AA90Q364"/>
<sequence>MFDNIDFNNENLLGKTVAKRNERLTKILEGIASLPLGNYGDNTIDVFGDAYEYLMTMYAENAGKVGGEFFTPQEVSELLVELALYGKKR</sequence>
<dbReference type="GO" id="GO:0009307">
    <property type="term" value="P:DNA restriction-modification system"/>
    <property type="evidence" value="ECO:0007669"/>
    <property type="project" value="UniProtKB-KW"/>
</dbReference>
<dbReference type="SUPFAM" id="SSF53335">
    <property type="entry name" value="S-adenosyl-L-methionine-dependent methyltransferases"/>
    <property type="match status" value="1"/>
</dbReference>
<dbReference type="GO" id="GO:0003677">
    <property type="term" value="F:DNA binding"/>
    <property type="evidence" value="ECO:0007669"/>
    <property type="project" value="InterPro"/>
</dbReference>
<proteinExistence type="inferred from homology"/>
<dbReference type="PANTHER" id="PTHR42933:SF1">
    <property type="entry name" value="SITE-SPECIFIC DNA-METHYLTRANSFERASE (ADENINE-SPECIFIC)"/>
    <property type="match status" value="1"/>
</dbReference>
<protein>
    <recommendedName>
        <fullName evidence="2">site-specific DNA-methyltransferase (adenine-specific)</fullName>
        <ecNumber evidence="2">2.1.1.72</ecNumber>
    </recommendedName>
</protein>
<feature type="domain" description="DNA methylase adenine-specific" evidence="8">
    <location>
        <begin position="43"/>
        <end position="83"/>
    </location>
</feature>
<comment type="caution">
    <text evidence="9">The sequence shown here is derived from an EMBL/GenBank/DDBJ whole genome shotgun (WGS) entry which is preliminary data.</text>
</comment>
<comment type="catalytic activity">
    <reaction evidence="7">
        <text>a 2'-deoxyadenosine in DNA + S-adenosyl-L-methionine = an N(6)-methyl-2'-deoxyadenosine in DNA + S-adenosyl-L-homocysteine + H(+)</text>
        <dbReference type="Rhea" id="RHEA:15197"/>
        <dbReference type="Rhea" id="RHEA-COMP:12418"/>
        <dbReference type="Rhea" id="RHEA-COMP:12419"/>
        <dbReference type="ChEBI" id="CHEBI:15378"/>
        <dbReference type="ChEBI" id="CHEBI:57856"/>
        <dbReference type="ChEBI" id="CHEBI:59789"/>
        <dbReference type="ChEBI" id="CHEBI:90615"/>
        <dbReference type="ChEBI" id="CHEBI:90616"/>
        <dbReference type="EC" id="2.1.1.72"/>
    </reaction>
</comment>
<evidence type="ECO:0000256" key="3">
    <source>
        <dbReference type="ARBA" id="ARBA00022603"/>
    </source>
</evidence>
<dbReference type="GO" id="GO:0032259">
    <property type="term" value="P:methylation"/>
    <property type="evidence" value="ECO:0007669"/>
    <property type="project" value="UniProtKB-KW"/>
</dbReference>
<dbReference type="PANTHER" id="PTHR42933">
    <property type="entry name" value="SLR6095 PROTEIN"/>
    <property type="match status" value="1"/>
</dbReference>
<evidence type="ECO:0000256" key="6">
    <source>
        <dbReference type="ARBA" id="ARBA00022747"/>
    </source>
</evidence>
<dbReference type="GO" id="GO:0009007">
    <property type="term" value="F:site-specific DNA-methyltransferase (adenine-specific) activity"/>
    <property type="evidence" value="ECO:0007669"/>
    <property type="project" value="UniProtKB-EC"/>
</dbReference>
<evidence type="ECO:0000256" key="5">
    <source>
        <dbReference type="ARBA" id="ARBA00022691"/>
    </source>
</evidence>
<dbReference type="EMBL" id="JAUYZK010000008">
    <property type="protein sequence ID" value="MDP2539293.1"/>
    <property type="molecule type" value="Genomic_DNA"/>
</dbReference>
<evidence type="ECO:0000256" key="4">
    <source>
        <dbReference type="ARBA" id="ARBA00022679"/>
    </source>
</evidence>
<name>A0AA90Q364_9HELI</name>